<dbReference type="Proteomes" id="UP000568888">
    <property type="component" value="Unassembled WGS sequence"/>
</dbReference>
<name>A0A6V8N1M4_9BACT</name>
<organism evidence="3 5">
    <name type="scientific">Geomonas paludis</name>
    <dbReference type="NCBI Taxonomy" id="2740185"/>
    <lineage>
        <taxon>Bacteria</taxon>
        <taxon>Pseudomonadati</taxon>
        <taxon>Thermodesulfobacteriota</taxon>
        <taxon>Desulfuromonadia</taxon>
        <taxon>Geobacterales</taxon>
        <taxon>Geobacteraceae</taxon>
        <taxon>Geomonas</taxon>
    </lineage>
</organism>
<dbReference type="Pfam" id="PF03992">
    <property type="entry name" value="ABM"/>
    <property type="match status" value="1"/>
</dbReference>
<evidence type="ECO:0000313" key="3">
    <source>
        <dbReference type="EMBL" id="GFO65663.1"/>
    </source>
</evidence>
<keyword evidence="6" id="KW-1185">Reference proteome</keyword>
<gene>
    <name evidence="3" type="ORF">GMPD_35820</name>
    <name evidence="4" type="ORF">M1B72_11415</name>
</gene>
<dbReference type="EMBL" id="CP096574">
    <property type="protein sequence ID" value="UPU34063.1"/>
    <property type="molecule type" value="Genomic_DNA"/>
</dbReference>
<dbReference type="PANTHER" id="PTHR40057:SF1">
    <property type="entry name" value="SLR1162 PROTEIN"/>
    <property type="match status" value="1"/>
</dbReference>
<dbReference type="Proteomes" id="UP000831485">
    <property type="component" value="Chromosome"/>
</dbReference>
<protein>
    <submittedName>
        <fullName evidence="3">Antibiotic biosynthesis monooxygenase</fullName>
    </submittedName>
</protein>
<dbReference type="Gene3D" id="3.30.70.100">
    <property type="match status" value="1"/>
</dbReference>
<keyword evidence="1" id="KW-0472">Membrane</keyword>
<keyword evidence="1" id="KW-1133">Transmembrane helix</keyword>
<dbReference type="PROSITE" id="PS51725">
    <property type="entry name" value="ABM"/>
    <property type="match status" value="1"/>
</dbReference>
<dbReference type="GO" id="GO:0004497">
    <property type="term" value="F:monooxygenase activity"/>
    <property type="evidence" value="ECO:0007669"/>
    <property type="project" value="UniProtKB-KW"/>
</dbReference>
<dbReference type="InterPro" id="IPR011008">
    <property type="entry name" value="Dimeric_a/b-barrel"/>
</dbReference>
<keyword evidence="3" id="KW-0560">Oxidoreductase</keyword>
<dbReference type="AlphaFoldDB" id="A0A6V8N1M4"/>
<dbReference type="InterPro" id="IPR038762">
    <property type="entry name" value="ABM_predict"/>
</dbReference>
<feature type="domain" description="ABM" evidence="2">
    <location>
        <begin position="9"/>
        <end position="98"/>
    </location>
</feature>
<accession>A0A6V8N1M4</accession>
<dbReference type="EMBL" id="BLXY01000011">
    <property type="protein sequence ID" value="GFO65663.1"/>
    <property type="molecule type" value="Genomic_DNA"/>
</dbReference>
<dbReference type="InterPro" id="IPR007138">
    <property type="entry name" value="ABM_dom"/>
</dbReference>
<evidence type="ECO:0000256" key="1">
    <source>
        <dbReference type="SAM" id="Phobius"/>
    </source>
</evidence>
<evidence type="ECO:0000313" key="5">
    <source>
        <dbReference type="Proteomes" id="UP000568888"/>
    </source>
</evidence>
<evidence type="ECO:0000313" key="6">
    <source>
        <dbReference type="Proteomes" id="UP000831485"/>
    </source>
</evidence>
<reference evidence="5" key="1">
    <citation type="submission" date="2020-06" db="EMBL/GenBank/DDBJ databases">
        <title>Draft genomic sequecing of Geomonas sp. Red736.</title>
        <authorList>
            <person name="Itoh H."/>
            <person name="Xu Z.X."/>
            <person name="Ushijima N."/>
            <person name="Masuda Y."/>
            <person name="Shiratori Y."/>
            <person name="Senoo K."/>
        </authorList>
    </citation>
    <scope>NUCLEOTIDE SEQUENCE [LARGE SCALE GENOMIC DNA]</scope>
    <source>
        <strain evidence="5">Red736</strain>
    </source>
</reference>
<sequence length="186" mass="21365">MSYPVDQGATVVITHRVKEGQQEGYNDWLEEIGPLCRATPGHLDWHIVRPIPGLSETYTVIIRFDTVEHLQGWMNSEVRSQLIEKVRPLLAGDDDFFVRSGLDFWFTPQGARAKVPVRWKQFLVTWSAIFPLASCVPLAVIPLLRLLGLPPLPYFDTLVVSGVIVFLMVYLVMPRYTRLVQRWLFD</sequence>
<dbReference type="RefSeq" id="WP_183349966.1">
    <property type="nucleotide sequence ID" value="NZ_BLXY01000011.1"/>
</dbReference>
<dbReference type="PANTHER" id="PTHR40057">
    <property type="entry name" value="SLR1162 PROTEIN"/>
    <property type="match status" value="1"/>
</dbReference>
<evidence type="ECO:0000259" key="2">
    <source>
        <dbReference type="PROSITE" id="PS51725"/>
    </source>
</evidence>
<keyword evidence="1" id="KW-0812">Transmembrane</keyword>
<dbReference type="SUPFAM" id="SSF54909">
    <property type="entry name" value="Dimeric alpha+beta barrel"/>
    <property type="match status" value="1"/>
</dbReference>
<feature type="transmembrane region" description="Helical" evidence="1">
    <location>
        <begin position="154"/>
        <end position="173"/>
    </location>
</feature>
<keyword evidence="3" id="KW-0503">Monooxygenase</keyword>
<reference evidence="4" key="3">
    <citation type="submission" date="2022-04" db="EMBL/GenBank/DDBJ databases">
        <authorList>
            <person name="Liu G."/>
        </authorList>
    </citation>
    <scope>NUCLEOTIDE SEQUENCE</scope>
    <source>
        <strain evidence="4">RG22</strain>
    </source>
</reference>
<reference evidence="3" key="2">
    <citation type="journal article" date="2021" name="Int. J. Syst. Evol. Microbiol.">
        <title>Geomonas silvestris sp. nov., Geomonas paludis sp. nov. and Geomonas limicola sp. nov., isolated from terrestrial environments, and emended description of the genus Geomonas.</title>
        <authorList>
            <person name="Itoh H."/>
            <person name="Xu Z."/>
            <person name="Masuda Y."/>
            <person name="Ushijima N."/>
            <person name="Hayakawa C."/>
            <person name="Shiratori Y."/>
            <person name="Senoo K."/>
        </authorList>
    </citation>
    <scope>NUCLEOTIDE SEQUENCE</scope>
    <source>
        <strain evidence="3">Red736</strain>
    </source>
</reference>
<feature type="transmembrane region" description="Helical" evidence="1">
    <location>
        <begin position="122"/>
        <end position="148"/>
    </location>
</feature>
<evidence type="ECO:0000313" key="4">
    <source>
        <dbReference type="EMBL" id="UPU34063.1"/>
    </source>
</evidence>
<proteinExistence type="predicted"/>